<proteinExistence type="predicted"/>
<evidence type="ECO:0000313" key="1">
    <source>
        <dbReference type="EMBL" id="MBU5485713.1"/>
    </source>
</evidence>
<name>A0ABS6EKY0_9CLOT</name>
<dbReference type="EMBL" id="JAHLQF010000004">
    <property type="protein sequence ID" value="MBU5485713.1"/>
    <property type="molecule type" value="Genomic_DNA"/>
</dbReference>
<comment type="caution">
    <text evidence="1">The sequence shown here is derived from an EMBL/GenBank/DDBJ whole genome shotgun (WGS) entry which is preliminary data.</text>
</comment>
<evidence type="ECO:0000313" key="2">
    <source>
        <dbReference type="Proteomes" id="UP000726170"/>
    </source>
</evidence>
<evidence type="ECO:0008006" key="3">
    <source>
        <dbReference type="Google" id="ProtNLM"/>
    </source>
</evidence>
<reference evidence="1 2" key="1">
    <citation type="submission" date="2021-06" db="EMBL/GenBank/DDBJ databases">
        <authorList>
            <person name="Sun Q."/>
            <person name="Li D."/>
        </authorList>
    </citation>
    <scope>NUCLEOTIDE SEQUENCE [LARGE SCALE GENOMIC DNA]</scope>
    <source>
        <strain evidence="1 2">MSJ-11</strain>
    </source>
</reference>
<accession>A0ABS6EKY0</accession>
<gene>
    <name evidence="1" type="ORF">KQI86_15440</name>
</gene>
<organism evidence="1 2">
    <name type="scientific">Clostridium mobile</name>
    <dbReference type="NCBI Taxonomy" id="2841512"/>
    <lineage>
        <taxon>Bacteria</taxon>
        <taxon>Bacillati</taxon>
        <taxon>Bacillota</taxon>
        <taxon>Clostridia</taxon>
        <taxon>Eubacteriales</taxon>
        <taxon>Clostridiaceae</taxon>
        <taxon>Clostridium</taxon>
    </lineage>
</organism>
<sequence length="242" mass="26989">MNLTKKMKYRKLSLFLCVLILGTVQINLPNGLINKKSGVVYAANNEDTVKEVLNKATTDTNKVWTIKFNSAVEFHSVKDRIQVNEVNNNILGSSVSVGIEQNDNMSIKITPPSGGYKKGQTYQITIRKGAQGKDGKFLTKDNIMRFSIQSENTVMARVEVSPVLDIFKAINITATTRNDIRKYKVEGNDHLFDIGEPSLNVINDKTSVQIYFYGIDGAKIIGRTTLNISNNSYDVPLNITSY</sequence>
<keyword evidence="2" id="KW-1185">Reference proteome</keyword>
<protein>
    <recommendedName>
        <fullName evidence="3">SbsA Ig-like domain-containing protein</fullName>
    </recommendedName>
</protein>
<dbReference type="RefSeq" id="WP_216440286.1">
    <property type="nucleotide sequence ID" value="NZ_JAHLQF010000004.1"/>
</dbReference>
<dbReference type="Proteomes" id="UP000726170">
    <property type="component" value="Unassembled WGS sequence"/>
</dbReference>